<dbReference type="SUPFAM" id="SSF68906">
    <property type="entry name" value="SAP domain"/>
    <property type="match status" value="1"/>
</dbReference>
<protein>
    <recommendedName>
        <fullName evidence="3">ARMET C-terminal domain-containing protein</fullName>
    </recommendedName>
</protein>
<accession>A0A9N8EW60</accession>
<feature type="region of interest" description="Disordered" evidence="1">
    <location>
        <begin position="360"/>
        <end position="391"/>
    </location>
</feature>
<evidence type="ECO:0000259" key="3">
    <source>
        <dbReference type="Pfam" id="PF10208"/>
    </source>
</evidence>
<feature type="compositionally biased region" description="Polar residues" evidence="1">
    <location>
        <begin position="198"/>
        <end position="216"/>
    </location>
</feature>
<proteinExistence type="predicted"/>
<dbReference type="Gene3D" id="1.10.720.30">
    <property type="entry name" value="SAP domain"/>
    <property type="match status" value="1"/>
</dbReference>
<name>A0A9N8EW60_9STRA</name>
<feature type="domain" description="ARMET C-terminal" evidence="3">
    <location>
        <begin position="106"/>
        <end position="139"/>
    </location>
</feature>
<evidence type="ECO:0000256" key="1">
    <source>
        <dbReference type="SAM" id="MobiDB-lite"/>
    </source>
</evidence>
<sequence>MKFPLVALAALVATTHAFSLQGPVVGHHKLLQNQRERVVLHMDDYDDFDEEDFVDDGDITKPSWGQSASASRMGEVDVIVVEPIETVREATTVVTTDPVSSGEDPSKMRVREIKDELDSWGVDYDDCFEKTDLVKRLEQARENPGQQIGQQIRVEMSAEGRAEKEKLQSFGYVGFTEEEFFAMQSAHARQDPQRGNVVETSVNEAGSNSAGNSQKNVFLEETPEPKQHKKRTTIDSRQGNSVWMEDTPQPTQRKKKTARTIDSRKGNSVWLDDSKPSASQSTPSSGRGVQLEDVPAPKIKNGKRGPRTVEPPQAARGIRVENTPSKFEAPAYTPPPPSRKSTILLEDLPGPDDLFGFRKRPSRGPTNLPQNSASTVPQAPRVKKPTADGKGYVGMTEDEYFSERASWVSNGMQTSAPVPQKKTVPFGMTEEEFLTQQRAIGIVNEMSSNEDDDDDDAEQHFWNTRDTYNNSRSVNGGLIADELL</sequence>
<keyword evidence="2" id="KW-0732">Signal</keyword>
<organism evidence="4 5">
    <name type="scientific">Seminavis robusta</name>
    <dbReference type="NCBI Taxonomy" id="568900"/>
    <lineage>
        <taxon>Eukaryota</taxon>
        <taxon>Sar</taxon>
        <taxon>Stramenopiles</taxon>
        <taxon>Ochrophyta</taxon>
        <taxon>Bacillariophyta</taxon>
        <taxon>Bacillariophyceae</taxon>
        <taxon>Bacillariophycidae</taxon>
        <taxon>Naviculales</taxon>
        <taxon>Naviculaceae</taxon>
        <taxon>Seminavis</taxon>
    </lineage>
</organism>
<keyword evidence="5" id="KW-1185">Reference proteome</keyword>
<dbReference type="EMBL" id="CAICTM010001782">
    <property type="protein sequence ID" value="CAB9526139.1"/>
    <property type="molecule type" value="Genomic_DNA"/>
</dbReference>
<feature type="compositionally biased region" description="Polar residues" evidence="1">
    <location>
        <begin position="364"/>
        <end position="377"/>
    </location>
</feature>
<feature type="signal peptide" evidence="2">
    <location>
        <begin position="1"/>
        <end position="17"/>
    </location>
</feature>
<feature type="compositionally biased region" description="Low complexity" evidence="1">
    <location>
        <begin position="276"/>
        <end position="285"/>
    </location>
</feature>
<evidence type="ECO:0000313" key="4">
    <source>
        <dbReference type="EMBL" id="CAB9526139.1"/>
    </source>
</evidence>
<comment type="caution">
    <text evidence="4">The sequence shown here is derived from an EMBL/GenBank/DDBJ whole genome shotgun (WGS) entry which is preliminary data.</text>
</comment>
<dbReference type="InterPro" id="IPR019345">
    <property type="entry name" value="ARMET_C"/>
</dbReference>
<dbReference type="AlphaFoldDB" id="A0A9N8EW60"/>
<evidence type="ECO:0000313" key="5">
    <source>
        <dbReference type="Proteomes" id="UP001153069"/>
    </source>
</evidence>
<gene>
    <name evidence="4" type="ORF">SEMRO_1784_G297300.2</name>
</gene>
<dbReference type="Proteomes" id="UP001153069">
    <property type="component" value="Unassembled WGS sequence"/>
</dbReference>
<dbReference type="InterPro" id="IPR036361">
    <property type="entry name" value="SAP_dom_sf"/>
</dbReference>
<evidence type="ECO:0000256" key="2">
    <source>
        <dbReference type="SAM" id="SignalP"/>
    </source>
</evidence>
<feature type="region of interest" description="Disordered" evidence="1">
    <location>
        <begin position="185"/>
        <end position="341"/>
    </location>
</feature>
<dbReference type="Pfam" id="PF10208">
    <property type="entry name" value="ARMET_C"/>
    <property type="match status" value="1"/>
</dbReference>
<feature type="chain" id="PRO_5040355496" description="ARMET C-terminal domain-containing protein" evidence="2">
    <location>
        <begin position="18"/>
        <end position="484"/>
    </location>
</feature>
<reference evidence="4" key="1">
    <citation type="submission" date="2020-06" db="EMBL/GenBank/DDBJ databases">
        <authorList>
            <consortium name="Plant Systems Biology data submission"/>
        </authorList>
    </citation>
    <scope>NUCLEOTIDE SEQUENCE</scope>
    <source>
        <strain evidence="4">D6</strain>
    </source>
</reference>